<dbReference type="Proteomes" id="UP000697998">
    <property type="component" value="Unassembled WGS sequence"/>
</dbReference>
<accession>A0A935PZX6</accession>
<comment type="caution">
    <text evidence="2">The sequence shown here is derived from an EMBL/GenBank/DDBJ whole genome shotgun (WGS) entry which is preliminary data.</text>
</comment>
<evidence type="ECO:0000259" key="1">
    <source>
        <dbReference type="Pfam" id="PF14706"/>
    </source>
</evidence>
<gene>
    <name evidence="2" type="ORF">IPJ27_09425</name>
</gene>
<dbReference type="InterPro" id="IPR014735">
    <property type="entry name" value="Transposase_Tn5-like_N"/>
</dbReference>
<dbReference type="InterPro" id="IPR038215">
    <property type="entry name" value="TN5-like_N_sf"/>
</dbReference>
<evidence type="ECO:0000313" key="2">
    <source>
        <dbReference type="EMBL" id="MBK7674956.1"/>
    </source>
</evidence>
<feature type="domain" description="Transposase Tn5-like N-terminal" evidence="1">
    <location>
        <begin position="5"/>
        <end position="59"/>
    </location>
</feature>
<reference evidence="2 3" key="1">
    <citation type="submission" date="2020-10" db="EMBL/GenBank/DDBJ databases">
        <title>Connecting structure to function with the recovery of over 1000 high-quality activated sludge metagenome-assembled genomes encoding full-length rRNA genes using long-read sequencing.</title>
        <authorList>
            <person name="Singleton C.M."/>
            <person name="Petriglieri F."/>
            <person name="Kristensen J.M."/>
            <person name="Kirkegaard R.H."/>
            <person name="Michaelsen T.Y."/>
            <person name="Andersen M.H."/>
            <person name="Karst S.M."/>
            <person name="Dueholm M.S."/>
            <person name="Nielsen P.H."/>
            <person name="Albertsen M."/>
        </authorList>
    </citation>
    <scope>NUCLEOTIDE SEQUENCE [LARGE SCALE GENOMIC DNA]</scope>
    <source>
        <strain evidence="2">EsbW_18-Q3-R4-48_BATAC.285</strain>
    </source>
</reference>
<dbReference type="EMBL" id="JADJMH010000006">
    <property type="protein sequence ID" value="MBK7674956.1"/>
    <property type="molecule type" value="Genomic_DNA"/>
</dbReference>
<dbReference type="Pfam" id="PF14706">
    <property type="entry name" value="Tnp_DNA_bind"/>
    <property type="match status" value="1"/>
</dbReference>
<dbReference type="Gene3D" id="1.10.246.40">
    <property type="entry name" value="Tn5 transposase, domain 1"/>
    <property type="match status" value="1"/>
</dbReference>
<evidence type="ECO:0000313" key="3">
    <source>
        <dbReference type="Proteomes" id="UP000697998"/>
    </source>
</evidence>
<proteinExistence type="predicted"/>
<protein>
    <submittedName>
        <fullName evidence="2">Transposase</fullName>
    </submittedName>
</protein>
<dbReference type="AlphaFoldDB" id="A0A935PZX6"/>
<dbReference type="InterPro" id="IPR012337">
    <property type="entry name" value="RNaseH-like_sf"/>
</dbReference>
<name>A0A935PZX6_9PROT</name>
<organism evidence="2 3">
    <name type="scientific">Candidatus Accumulibacter proximus</name>
    <dbReference type="NCBI Taxonomy" id="2954385"/>
    <lineage>
        <taxon>Bacteria</taxon>
        <taxon>Pseudomonadati</taxon>
        <taxon>Pseudomonadota</taxon>
        <taxon>Betaproteobacteria</taxon>
        <taxon>Candidatus Accumulibacter</taxon>
    </lineage>
</organism>
<dbReference type="SUPFAM" id="SSF53098">
    <property type="entry name" value="Ribonuclease H-like"/>
    <property type="match status" value="1"/>
</dbReference>
<sequence length="60" mass="6495">MNRAGAELKGIDLGDRRLNKRATALLDRLSARPATRIPSACSGWSQTMAASPFFCNDDVT</sequence>